<dbReference type="EMBL" id="MTYJ01000054">
    <property type="protein sequence ID" value="OQV18022.1"/>
    <property type="molecule type" value="Genomic_DNA"/>
</dbReference>
<dbReference type="SUPFAM" id="SSF53850">
    <property type="entry name" value="Periplasmic binding protein-like II"/>
    <property type="match status" value="1"/>
</dbReference>
<keyword evidence="3" id="KW-1185">Reference proteome</keyword>
<feature type="compositionally biased region" description="Basic and acidic residues" evidence="1">
    <location>
        <begin position="20"/>
        <end position="34"/>
    </location>
</feature>
<feature type="region of interest" description="Disordered" evidence="1">
    <location>
        <begin position="1"/>
        <end position="34"/>
    </location>
</feature>
<reference evidence="3" key="1">
    <citation type="submission" date="2017-01" db="EMBL/GenBank/DDBJ databases">
        <title>Comparative genomics of anhydrobiosis in the tardigrade Hypsibius dujardini.</title>
        <authorList>
            <person name="Yoshida Y."/>
            <person name="Koutsovoulos G."/>
            <person name="Laetsch D."/>
            <person name="Stevens L."/>
            <person name="Kumar S."/>
            <person name="Horikawa D."/>
            <person name="Ishino K."/>
            <person name="Komine S."/>
            <person name="Tomita M."/>
            <person name="Blaxter M."/>
            <person name="Arakawa K."/>
        </authorList>
    </citation>
    <scope>NUCLEOTIDE SEQUENCE [LARGE SCALE GENOMIC DNA]</scope>
    <source>
        <strain evidence="3">Z151</strain>
    </source>
</reference>
<proteinExistence type="predicted"/>
<comment type="caution">
    <text evidence="2">The sequence shown here is derived from an EMBL/GenBank/DDBJ whole genome shotgun (WGS) entry which is preliminary data.</text>
</comment>
<accession>A0A1W0WS47</accession>
<evidence type="ECO:0000313" key="3">
    <source>
        <dbReference type="Proteomes" id="UP000192578"/>
    </source>
</evidence>
<evidence type="ECO:0000256" key="1">
    <source>
        <dbReference type="SAM" id="MobiDB-lite"/>
    </source>
</evidence>
<dbReference type="Gene3D" id="3.40.190.10">
    <property type="entry name" value="Periplasmic binding protein-like II"/>
    <property type="match status" value="2"/>
</dbReference>
<sequence length="84" mass="9120">MPGKCRSGFGPSSGVPLPEPFRDDLRDQHPDKLGGSDDVLGIRYCALAVQKGSPLRDILNRALQQFVEDGTLDALASQYPYQAC</sequence>
<dbReference type="Proteomes" id="UP000192578">
    <property type="component" value="Unassembled WGS sequence"/>
</dbReference>
<name>A0A1W0WS47_HYPEX</name>
<protein>
    <recommendedName>
        <fullName evidence="4">Solute-binding protein family 3/N-terminal domain-containing protein</fullName>
    </recommendedName>
</protein>
<dbReference type="AlphaFoldDB" id="A0A1W0WS47"/>
<gene>
    <name evidence="2" type="ORF">BV898_07963</name>
</gene>
<dbReference type="OrthoDB" id="5984008at2759"/>
<evidence type="ECO:0000313" key="2">
    <source>
        <dbReference type="EMBL" id="OQV18022.1"/>
    </source>
</evidence>
<organism evidence="2 3">
    <name type="scientific">Hypsibius exemplaris</name>
    <name type="common">Freshwater tardigrade</name>
    <dbReference type="NCBI Taxonomy" id="2072580"/>
    <lineage>
        <taxon>Eukaryota</taxon>
        <taxon>Metazoa</taxon>
        <taxon>Ecdysozoa</taxon>
        <taxon>Tardigrada</taxon>
        <taxon>Eutardigrada</taxon>
        <taxon>Parachela</taxon>
        <taxon>Hypsibioidea</taxon>
        <taxon>Hypsibiidae</taxon>
        <taxon>Hypsibius</taxon>
    </lineage>
</organism>
<evidence type="ECO:0008006" key="4">
    <source>
        <dbReference type="Google" id="ProtNLM"/>
    </source>
</evidence>